<dbReference type="AlphaFoldDB" id="A0A2G6E3U8"/>
<organism evidence="2 3">
    <name type="scientific">candidate division KSB3 bacterium</name>
    <dbReference type="NCBI Taxonomy" id="2044937"/>
    <lineage>
        <taxon>Bacteria</taxon>
        <taxon>candidate division KSB3</taxon>
    </lineage>
</organism>
<name>A0A2G6E3U8_9BACT</name>
<keyword evidence="1" id="KW-0472">Membrane</keyword>
<proteinExistence type="predicted"/>
<dbReference type="Proteomes" id="UP000229740">
    <property type="component" value="Unassembled WGS sequence"/>
</dbReference>
<feature type="transmembrane region" description="Helical" evidence="1">
    <location>
        <begin position="24"/>
        <end position="44"/>
    </location>
</feature>
<evidence type="ECO:0000313" key="3">
    <source>
        <dbReference type="Proteomes" id="UP000229740"/>
    </source>
</evidence>
<evidence type="ECO:0008006" key="4">
    <source>
        <dbReference type="Google" id="ProtNLM"/>
    </source>
</evidence>
<evidence type="ECO:0000256" key="1">
    <source>
        <dbReference type="SAM" id="Phobius"/>
    </source>
</evidence>
<protein>
    <recommendedName>
        <fullName evidence="4">Transposase DDE domain-containing protein</fullName>
    </recommendedName>
</protein>
<sequence>MFFILNSQRAKTAMDVERLPSSNFATNILILLLSMLAFTCLRTIGQQMLKRKELSPVKLPVKRRRIKSVIRDLILIACKYVRRSKQRFIKLGRCNPWFKMYEALYDRFAV</sequence>
<reference evidence="2 3" key="1">
    <citation type="submission" date="2017-10" db="EMBL/GenBank/DDBJ databases">
        <title>Novel microbial diversity and functional potential in the marine mammal oral microbiome.</title>
        <authorList>
            <person name="Dudek N.K."/>
            <person name="Sun C.L."/>
            <person name="Burstein D."/>
            <person name="Kantor R.S."/>
            <person name="Aliaga Goltsman D.S."/>
            <person name="Bik E.M."/>
            <person name="Thomas B.C."/>
            <person name="Banfield J.F."/>
            <person name="Relman D.A."/>
        </authorList>
    </citation>
    <scope>NUCLEOTIDE SEQUENCE [LARGE SCALE GENOMIC DNA]</scope>
    <source>
        <strain evidence="2">DOLZORAL124_49_17</strain>
    </source>
</reference>
<evidence type="ECO:0000313" key="2">
    <source>
        <dbReference type="EMBL" id="PID56759.1"/>
    </source>
</evidence>
<dbReference type="EMBL" id="PDPS01000031">
    <property type="protein sequence ID" value="PID56759.1"/>
    <property type="molecule type" value="Genomic_DNA"/>
</dbReference>
<keyword evidence="1" id="KW-1133">Transmembrane helix</keyword>
<gene>
    <name evidence="2" type="ORF">CSB45_09970</name>
</gene>
<comment type="caution">
    <text evidence="2">The sequence shown here is derived from an EMBL/GenBank/DDBJ whole genome shotgun (WGS) entry which is preliminary data.</text>
</comment>
<accession>A0A2G6E3U8</accession>
<keyword evidence="1" id="KW-0812">Transmembrane</keyword>